<keyword evidence="2" id="KW-0442">Lipid degradation</keyword>
<dbReference type="AlphaFoldDB" id="A0A8H3F769"/>
<dbReference type="Proteomes" id="UP000664203">
    <property type="component" value="Unassembled WGS sequence"/>
</dbReference>
<dbReference type="GO" id="GO:0016020">
    <property type="term" value="C:membrane"/>
    <property type="evidence" value="ECO:0007669"/>
    <property type="project" value="TreeGrafter"/>
</dbReference>
<dbReference type="PANTHER" id="PTHR24185">
    <property type="entry name" value="CALCIUM-INDEPENDENT PHOSPHOLIPASE A2-GAMMA"/>
    <property type="match status" value="1"/>
</dbReference>
<sequence length="447" mass="50346">MAVRKNVQWDQKVLPKNPRRWSSSGDRPVPSPFPHTDPWAMKSVLSMDGGGIRGYSSLVILQAFMEEVERIERAHNLEAASSTCSSALGSLNGEVHAASTSDAMPISEYRPCHYYDFIAGTGTGGIIAIMLGRYRMNVREAMEGYRDMCATIVERHSQKPGWQKLVFSRKHEASTWLNARTLDLAPAWSGPNEDEGDLQPHPKRCRTIVCDASPNPPTLVIDNIISQCLGANTPRKSDYDANSFYNNPSRTVLHIISSSPDHNLSGDFGIDLLSIGSAISEPVDTRADQLQHLTSLQIQRVHKELSRQPPPHNLNRYCRLDVLDGLQNLAVNEWKPEKSGPSMFRRIEEATRAYLQNEEVADELHEFATALVEKRLQRAGTRQWERWALGVVYKCPELKCEGGNERFDDKVEFWDHVLKVHGMKHEDGEKVVTKRGHEAMGQTREGR</sequence>
<proteinExistence type="predicted"/>
<feature type="region of interest" description="Disordered" evidence="3">
    <location>
        <begin position="1"/>
        <end position="34"/>
    </location>
</feature>
<dbReference type="InterPro" id="IPR016035">
    <property type="entry name" value="Acyl_Trfase/lysoPLipase"/>
</dbReference>
<evidence type="ECO:0000256" key="1">
    <source>
        <dbReference type="ARBA" id="ARBA00022801"/>
    </source>
</evidence>
<organism evidence="4 5">
    <name type="scientific">Alectoria fallacina</name>
    <dbReference type="NCBI Taxonomy" id="1903189"/>
    <lineage>
        <taxon>Eukaryota</taxon>
        <taxon>Fungi</taxon>
        <taxon>Dikarya</taxon>
        <taxon>Ascomycota</taxon>
        <taxon>Pezizomycotina</taxon>
        <taxon>Lecanoromycetes</taxon>
        <taxon>OSLEUM clade</taxon>
        <taxon>Lecanoromycetidae</taxon>
        <taxon>Lecanorales</taxon>
        <taxon>Lecanorineae</taxon>
        <taxon>Parmeliaceae</taxon>
        <taxon>Alectoria</taxon>
    </lineage>
</organism>
<evidence type="ECO:0000256" key="3">
    <source>
        <dbReference type="SAM" id="MobiDB-lite"/>
    </source>
</evidence>
<evidence type="ECO:0008006" key="6">
    <source>
        <dbReference type="Google" id="ProtNLM"/>
    </source>
</evidence>
<evidence type="ECO:0000313" key="5">
    <source>
        <dbReference type="Proteomes" id="UP000664203"/>
    </source>
</evidence>
<gene>
    <name evidence="4" type="ORF">ALECFALPRED_011098</name>
</gene>
<keyword evidence="1" id="KW-0378">Hydrolase</keyword>
<dbReference type="PANTHER" id="PTHR24185:SF1">
    <property type="entry name" value="CALCIUM-INDEPENDENT PHOSPHOLIPASE A2-GAMMA"/>
    <property type="match status" value="1"/>
</dbReference>
<accession>A0A8H3F769</accession>
<dbReference type="SUPFAM" id="SSF52151">
    <property type="entry name" value="FabD/lysophospholipase-like"/>
    <property type="match status" value="1"/>
</dbReference>
<keyword evidence="5" id="KW-1185">Reference proteome</keyword>
<evidence type="ECO:0000256" key="2">
    <source>
        <dbReference type="ARBA" id="ARBA00022963"/>
    </source>
</evidence>
<comment type="caution">
    <text evidence="4">The sequence shown here is derived from an EMBL/GenBank/DDBJ whole genome shotgun (WGS) entry which is preliminary data.</text>
</comment>
<reference evidence="4" key="1">
    <citation type="submission" date="2021-03" db="EMBL/GenBank/DDBJ databases">
        <authorList>
            <person name="Tagirdzhanova G."/>
        </authorList>
    </citation>
    <scope>NUCLEOTIDE SEQUENCE</scope>
</reference>
<dbReference type="GO" id="GO:0019369">
    <property type="term" value="P:arachidonate metabolic process"/>
    <property type="evidence" value="ECO:0007669"/>
    <property type="project" value="TreeGrafter"/>
</dbReference>
<dbReference type="EMBL" id="CAJPDR010000098">
    <property type="protein sequence ID" value="CAF9917297.1"/>
    <property type="molecule type" value="Genomic_DNA"/>
</dbReference>
<dbReference type="GO" id="GO:0047499">
    <property type="term" value="F:calcium-independent phospholipase A2 activity"/>
    <property type="evidence" value="ECO:0007669"/>
    <property type="project" value="TreeGrafter"/>
</dbReference>
<protein>
    <recommendedName>
        <fullName evidence="6">FabD/lysophospholipase-like protein</fullName>
    </recommendedName>
</protein>
<dbReference type="OrthoDB" id="1658288at2759"/>
<keyword evidence="2" id="KW-0443">Lipid metabolism</keyword>
<dbReference type="GO" id="GO:0016042">
    <property type="term" value="P:lipid catabolic process"/>
    <property type="evidence" value="ECO:0007669"/>
    <property type="project" value="UniProtKB-KW"/>
</dbReference>
<evidence type="ECO:0000313" key="4">
    <source>
        <dbReference type="EMBL" id="CAF9917297.1"/>
    </source>
</evidence>
<dbReference type="Gene3D" id="3.40.1090.10">
    <property type="entry name" value="Cytosolic phospholipase A2 catalytic domain"/>
    <property type="match status" value="1"/>
</dbReference>
<name>A0A8H3F769_9LECA</name>